<dbReference type="GO" id="GO:0016829">
    <property type="term" value="F:lyase activity"/>
    <property type="evidence" value="ECO:0007669"/>
    <property type="project" value="UniProtKB-KW"/>
</dbReference>
<organism evidence="6 7">
    <name type="scientific">Natronincola peptidivorans</name>
    <dbReference type="NCBI Taxonomy" id="426128"/>
    <lineage>
        <taxon>Bacteria</taxon>
        <taxon>Bacillati</taxon>
        <taxon>Bacillota</taxon>
        <taxon>Clostridia</taxon>
        <taxon>Peptostreptococcales</taxon>
        <taxon>Natronincolaceae</taxon>
        <taxon>Natronincola</taxon>
    </lineage>
</organism>
<dbReference type="RefSeq" id="WP_090446133.1">
    <property type="nucleotide sequence ID" value="NZ_FOHU01000019.1"/>
</dbReference>
<dbReference type="SUPFAM" id="SSF102114">
    <property type="entry name" value="Radical SAM enzymes"/>
    <property type="match status" value="1"/>
</dbReference>
<dbReference type="Proteomes" id="UP000199568">
    <property type="component" value="Unassembled WGS sequence"/>
</dbReference>
<dbReference type="EMBL" id="FOHU01000019">
    <property type="protein sequence ID" value="SET67277.1"/>
    <property type="molecule type" value="Genomic_DNA"/>
</dbReference>
<evidence type="ECO:0000313" key="6">
    <source>
        <dbReference type="EMBL" id="SET67277.1"/>
    </source>
</evidence>
<dbReference type="PANTHER" id="PTHR11228:SF27">
    <property type="entry name" value="GLYCYL-RADICAL ENZYME ACTIVATING ENZYME MJ1227-RELATED"/>
    <property type="match status" value="1"/>
</dbReference>
<keyword evidence="1" id="KW-0949">S-adenosyl-L-methionine</keyword>
<dbReference type="NCBIfam" id="TIGR02495">
    <property type="entry name" value="NrdG2"/>
    <property type="match status" value="1"/>
</dbReference>
<sequence>MRIIGHEKTSFIDYPGKICTMYFVASCNFQCGYCHNEPIVKGQGERIDEEEIFAFLEKRKKYIDAVCISGGEPTLYASLYNFIKKIKEKGFFIKLDTNGTNPHLLQTLIDEKLIDYVAMDIKAPFHKYEMITGGKVSIENIKTSIDMIRGSIIDYEFRTTICKELLTEEDILEIAGYLKGSKRYYLQNFKDGETVLAGQGKFHPYDSEALEKIIEAIKADFDVCSIR</sequence>
<dbReference type="STRING" id="426128.SAMN05660297_03099"/>
<reference evidence="6 7" key="1">
    <citation type="submission" date="2016-10" db="EMBL/GenBank/DDBJ databases">
        <authorList>
            <person name="de Groot N.N."/>
        </authorList>
    </citation>
    <scope>NUCLEOTIDE SEQUENCE [LARGE SCALE GENOMIC DNA]</scope>
    <source>
        <strain evidence="6 7">DSM 18979</strain>
    </source>
</reference>
<dbReference type="CDD" id="cd01335">
    <property type="entry name" value="Radical_SAM"/>
    <property type="match status" value="1"/>
</dbReference>
<dbReference type="InterPro" id="IPR007197">
    <property type="entry name" value="rSAM"/>
</dbReference>
<protein>
    <submittedName>
        <fullName evidence="6">Pyruvate formate lyase activating enzyme</fullName>
    </submittedName>
</protein>
<keyword evidence="6" id="KW-0456">Lyase</keyword>
<dbReference type="GO" id="GO:0046872">
    <property type="term" value="F:metal ion binding"/>
    <property type="evidence" value="ECO:0007669"/>
    <property type="project" value="UniProtKB-KW"/>
</dbReference>
<dbReference type="Gene3D" id="3.20.20.70">
    <property type="entry name" value="Aldolase class I"/>
    <property type="match status" value="1"/>
</dbReference>
<evidence type="ECO:0000256" key="1">
    <source>
        <dbReference type="ARBA" id="ARBA00022691"/>
    </source>
</evidence>
<dbReference type="SFLD" id="SFLDG01067">
    <property type="entry name" value="SPASM/twitch_domain_containing"/>
    <property type="match status" value="1"/>
</dbReference>
<evidence type="ECO:0000313" key="7">
    <source>
        <dbReference type="Proteomes" id="UP000199568"/>
    </source>
</evidence>
<dbReference type="SFLD" id="SFLDS00029">
    <property type="entry name" value="Radical_SAM"/>
    <property type="match status" value="1"/>
</dbReference>
<evidence type="ECO:0000256" key="2">
    <source>
        <dbReference type="ARBA" id="ARBA00022723"/>
    </source>
</evidence>
<keyword evidence="3" id="KW-0408">Iron</keyword>
<keyword evidence="7" id="KW-1185">Reference proteome</keyword>
<name>A0A1I0G8L4_9FIRM</name>
<proteinExistence type="predicted"/>
<dbReference type="Pfam" id="PF04055">
    <property type="entry name" value="Radical_SAM"/>
    <property type="match status" value="1"/>
</dbReference>
<dbReference type="PANTHER" id="PTHR11228">
    <property type="entry name" value="RADICAL SAM DOMAIN PROTEIN"/>
    <property type="match status" value="1"/>
</dbReference>
<dbReference type="GO" id="GO:0051536">
    <property type="term" value="F:iron-sulfur cluster binding"/>
    <property type="evidence" value="ECO:0007669"/>
    <property type="project" value="UniProtKB-KW"/>
</dbReference>
<evidence type="ECO:0000256" key="4">
    <source>
        <dbReference type="ARBA" id="ARBA00023014"/>
    </source>
</evidence>
<dbReference type="PROSITE" id="PS51918">
    <property type="entry name" value="RADICAL_SAM"/>
    <property type="match status" value="1"/>
</dbReference>
<feature type="domain" description="Radical SAM core" evidence="5">
    <location>
        <begin position="13"/>
        <end position="227"/>
    </location>
</feature>
<accession>A0A1I0G8L4</accession>
<evidence type="ECO:0000259" key="5">
    <source>
        <dbReference type="PROSITE" id="PS51918"/>
    </source>
</evidence>
<dbReference type="SFLD" id="SFLDG01094">
    <property type="entry name" value="Uncharacterised_Radical_SAM_Su"/>
    <property type="match status" value="1"/>
</dbReference>
<dbReference type="InterPro" id="IPR050377">
    <property type="entry name" value="Radical_SAM_PqqE_MftC-like"/>
</dbReference>
<dbReference type="OrthoDB" id="9782387at2"/>
<keyword evidence="4" id="KW-0411">Iron-sulfur</keyword>
<dbReference type="InterPro" id="IPR013785">
    <property type="entry name" value="Aldolase_TIM"/>
</dbReference>
<gene>
    <name evidence="6" type="ORF">SAMN05660297_03099</name>
</gene>
<dbReference type="InterPro" id="IPR012840">
    <property type="entry name" value="NrdG2"/>
</dbReference>
<keyword evidence="2" id="KW-0479">Metal-binding</keyword>
<keyword evidence="6" id="KW-0670">Pyruvate</keyword>
<dbReference type="AlphaFoldDB" id="A0A1I0G8L4"/>
<dbReference type="InterPro" id="IPR058240">
    <property type="entry name" value="rSAM_sf"/>
</dbReference>
<evidence type="ECO:0000256" key="3">
    <source>
        <dbReference type="ARBA" id="ARBA00023004"/>
    </source>
</evidence>